<organism evidence="11 12">
    <name type="scientific">Arenicella chitinivorans</name>
    <dbReference type="NCBI Taxonomy" id="1329800"/>
    <lineage>
        <taxon>Bacteria</taxon>
        <taxon>Pseudomonadati</taxon>
        <taxon>Pseudomonadota</taxon>
        <taxon>Gammaproteobacteria</taxon>
        <taxon>Arenicellales</taxon>
        <taxon>Arenicellaceae</taxon>
        <taxon>Arenicella</taxon>
    </lineage>
</organism>
<evidence type="ECO:0000313" key="12">
    <source>
        <dbReference type="Proteomes" id="UP000614811"/>
    </source>
</evidence>
<keyword evidence="5 10" id="KW-0443">Lipid metabolism</keyword>
<dbReference type="GO" id="GO:0005737">
    <property type="term" value="C:cytoplasm"/>
    <property type="evidence" value="ECO:0007669"/>
    <property type="project" value="UniProtKB-SubCell"/>
</dbReference>
<dbReference type="PANTHER" id="PTHR30100">
    <property type="entry name" value="FATTY ACID/PHOSPHOLIPID SYNTHESIS PROTEIN PLSX"/>
    <property type="match status" value="1"/>
</dbReference>
<dbReference type="GO" id="GO:0006633">
    <property type="term" value="P:fatty acid biosynthetic process"/>
    <property type="evidence" value="ECO:0007669"/>
    <property type="project" value="UniProtKB-UniRule"/>
</dbReference>
<dbReference type="Proteomes" id="UP000614811">
    <property type="component" value="Unassembled WGS sequence"/>
</dbReference>
<evidence type="ECO:0000256" key="2">
    <source>
        <dbReference type="ARBA" id="ARBA00022490"/>
    </source>
</evidence>
<evidence type="ECO:0000256" key="8">
    <source>
        <dbReference type="ARBA" id="ARBA00024069"/>
    </source>
</evidence>
<keyword evidence="3 10" id="KW-0444">Lipid biosynthesis</keyword>
<dbReference type="InterPro" id="IPR003664">
    <property type="entry name" value="FA_synthesis"/>
</dbReference>
<reference evidence="11" key="2">
    <citation type="submission" date="2020-09" db="EMBL/GenBank/DDBJ databases">
        <authorList>
            <person name="Sun Q."/>
            <person name="Kim S."/>
        </authorList>
    </citation>
    <scope>NUCLEOTIDE SEQUENCE</scope>
    <source>
        <strain evidence="11">KCTC 12711</strain>
    </source>
</reference>
<dbReference type="AlphaFoldDB" id="A0A918RY24"/>
<protein>
    <recommendedName>
        <fullName evidence="8 10">Phosphate acyltransferase</fullName>
        <ecNumber evidence="8 10">2.3.1.274</ecNumber>
    </recommendedName>
    <alternativeName>
        <fullName evidence="10">Acyl-ACP phosphotransacylase</fullName>
    </alternativeName>
    <alternativeName>
        <fullName evidence="10">Acyl-[acyl-carrier-protein]--phosphate acyltransferase</fullName>
    </alternativeName>
    <alternativeName>
        <fullName evidence="10">Phosphate-acyl-ACP acyltransferase</fullName>
    </alternativeName>
</protein>
<evidence type="ECO:0000256" key="4">
    <source>
        <dbReference type="ARBA" id="ARBA00022679"/>
    </source>
</evidence>
<keyword evidence="2 10" id="KW-0963">Cytoplasm</keyword>
<dbReference type="EMBL" id="BMXA01000006">
    <property type="protein sequence ID" value="GHA16804.1"/>
    <property type="molecule type" value="Genomic_DNA"/>
</dbReference>
<keyword evidence="12" id="KW-1185">Reference proteome</keyword>
<comment type="caution">
    <text evidence="11">The sequence shown here is derived from an EMBL/GenBank/DDBJ whole genome shotgun (WGS) entry which is preliminary data.</text>
</comment>
<keyword evidence="6 10" id="KW-0594">Phospholipid biosynthesis</keyword>
<sequence length="348" mass="37301">MSSTPNATTVAVDAMGGDFGPEVTVPAAIEFLLKPHNKDHRIILVGLEEPIQTVLRTHGAKELLDSKRLAIHGASEVVAMDESPALALKRKKDSSMRVAINLVKEGVAQAAVSAGNTGALMATARFVLKTIKGIDRPAIISTMPCLDTSQTLHMLDLGANVDSTPEMLVQFAIMGSVLTRYVDKKESPRVALLNVGAEEIKGSEKVKMASQLLNESPLNYVGYIEADEIFNGKVDVIVCDGFEGNVALKASEGTAKMIMKVLKEEFKRNALTKLAGACAAPVFRSIQSRLDPRSHNGASLIGLNGIVVKSHGGTDQVGFEYAIQEARQQASRNVIGHISQEIEKVYSI</sequence>
<proteinExistence type="inferred from homology"/>
<evidence type="ECO:0000256" key="3">
    <source>
        <dbReference type="ARBA" id="ARBA00022516"/>
    </source>
</evidence>
<comment type="similarity">
    <text evidence="10">Belongs to the PlsX family.</text>
</comment>
<comment type="function">
    <text evidence="10">Catalyzes the reversible formation of acyl-phosphate (acyl-PO(4)) from acyl-[acyl-carrier-protein] (acyl-ACP). This enzyme utilizes acyl-ACP as fatty acyl donor, but not acyl-CoA.</text>
</comment>
<dbReference type="HAMAP" id="MF_00019">
    <property type="entry name" value="PlsX"/>
    <property type="match status" value="1"/>
</dbReference>
<evidence type="ECO:0000256" key="6">
    <source>
        <dbReference type="ARBA" id="ARBA00023209"/>
    </source>
</evidence>
<evidence type="ECO:0000256" key="5">
    <source>
        <dbReference type="ARBA" id="ARBA00023098"/>
    </source>
</evidence>
<comment type="catalytic activity">
    <reaction evidence="1 10">
        <text>a fatty acyl-[ACP] + phosphate = an acyl phosphate + holo-[ACP]</text>
        <dbReference type="Rhea" id="RHEA:42292"/>
        <dbReference type="Rhea" id="RHEA-COMP:9685"/>
        <dbReference type="Rhea" id="RHEA-COMP:14125"/>
        <dbReference type="ChEBI" id="CHEBI:43474"/>
        <dbReference type="ChEBI" id="CHEBI:59918"/>
        <dbReference type="ChEBI" id="CHEBI:64479"/>
        <dbReference type="ChEBI" id="CHEBI:138651"/>
        <dbReference type="EC" id="2.3.1.274"/>
    </reaction>
</comment>
<keyword evidence="7 10" id="KW-1208">Phospholipid metabolism</keyword>
<dbReference type="InterPro" id="IPR012281">
    <property type="entry name" value="Phospholipid_synth_PlsX-like"/>
</dbReference>
<dbReference type="Pfam" id="PF02504">
    <property type="entry name" value="FA_synthesis"/>
    <property type="match status" value="1"/>
</dbReference>
<dbReference type="NCBIfam" id="TIGR00182">
    <property type="entry name" value="plsX"/>
    <property type="match status" value="1"/>
</dbReference>
<comment type="pathway">
    <text evidence="10">Lipid metabolism; phospholipid metabolism.</text>
</comment>
<dbReference type="Gene3D" id="3.40.718.10">
    <property type="entry name" value="Isopropylmalate Dehydrogenase"/>
    <property type="match status" value="1"/>
</dbReference>
<comment type="subcellular location">
    <subcellularLocation>
        <location evidence="10">Cytoplasm</location>
    </subcellularLocation>
    <text evidence="10">Associated with the membrane possibly through PlsY.</text>
</comment>
<dbReference type="PANTHER" id="PTHR30100:SF1">
    <property type="entry name" value="PHOSPHATE ACYLTRANSFERASE"/>
    <property type="match status" value="1"/>
</dbReference>
<evidence type="ECO:0000256" key="7">
    <source>
        <dbReference type="ARBA" id="ARBA00023264"/>
    </source>
</evidence>
<reference evidence="11" key="1">
    <citation type="journal article" date="2014" name="Int. J. Syst. Evol. Microbiol.">
        <title>Complete genome sequence of Corynebacterium casei LMG S-19264T (=DSM 44701T), isolated from a smear-ripened cheese.</title>
        <authorList>
            <consortium name="US DOE Joint Genome Institute (JGI-PGF)"/>
            <person name="Walter F."/>
            <person name="Albersmeier A."/>
            <person name="Kalinowski J."/>
            <person name="Ruckert C."/>
        </authorList>
    </citation>
    <scope>NUCLEOTIDE SEQUENCE</scope>
    <source>
        <strain evidence="11">KCTC 12711</strain>
    </source>
</reference>
<dbReference type="GO" id="GO:0008654">
    <property type="term" value="P:phospholipid biosynthetic process"/>
    <property type="evidence" value="ECO:0007669"/>
    <property type="project" value="UniProtKB-KW"/>
</dbReference>
<evidence type="ECO:0000313" key="11">
    <source>
        <dbReference type="EMBL" id="GHA16804.1"/>
    </source>
</evidence>
<evidence type="ECO:0000256" key="9">
    <source>
        <dbReference type="ARBA" id="ARBA00046608"/>
    </source>
</evidence>
<dbReference type="EC" id="2.3.1.274" evidence="8 10"/>
<dbReference type="PIRSF" id="PIRSF002465">
    <property type="entry name" value="Phsphlp_syn_PlsX"/>
    <property type="match status" value="1"/>
</dbReference>
<dbReference type="SUPFAM" id="SSF53659">
    <property type="entry name" value="Isocitrate/Isopropylmalate dehydrogenase-like"/>
    <property type="match status" value="1"/>
</dbReference>
<evidence type="ECO:0000256" key="10">
    <source>
        <dbReference type="HAMAP-Rule" id="MF_00019"/>
    </source>
</evidence>
<dbReference type="GO" id="GO:0043811">
    <property type="term" value="F:phosphate:acyl-[acyl carrier protein] acyltransferase activity"/>
    <property type="evidence" value="ECO:0007669"/>
    <property type="project" value="UniProtKB-UniRule"/>
</dbReference>
<dbReference type="RefSeq" id="WP_189402334.1">
    <property type="nucleotide sequence ID" value="NZ_BMXA01000006.1"/>
</dbReference>
<keyword evidence="11" id="KW-0012">Acyltransferase</keyword>
<evidence type="ECO:0000256" key="1">
    <source>
        <dbReference type="ARBA" id="ARBA00001232"/>
    </source>
</evidence>
<name>A0A918RY24_9GAMM</name>
<gene>
    <name evidence="10 11" type="primary">plsX</name>
    <name evidence="11" type="ORF">GCM10008090_28040</name>
</gene>
<accession>A0A918RY24</accession>
<keyword evidence="4 10" id="KW-0808">Transferase</keyword>
<comment type="subunit">
    <text evidence="9 10">Homodimer. Probably interacts with PlsY.</text>
</comment>